<accession>A0A814IV39</accession>
<gene>
    <name evidence="4" type="ORF">GPM918_LOCUS15175</name>
    <name evidence="5" type="ORF">SRO942_LOCUS15177</name>
</gene>
<evidence type="ECO:0000256" key="1">
    <source>
        <dbReference type="SAM" id="Coils"/>
    </source>
</evidence>
<dbReference type="AlphaFoldDB" id="A0A814IV39"/>
<protein>
    <submittedName>
        <fullName evidence="4">Uncharacterized protein</fullName>
    </submittedName>
</protein>
<evidence type="ECO:0000313" key="4">
    <source>
        <dbReference type="EMBL" id="CAF1028890.1"/>
    </source>
</evidence>
<dbReference type="EMBL" id="CAJNOQ010003775">
    <property type="protein sequence ID" value="CAF1028890.1"/>
    <property type="molecule type" value="Genomic_DNA"/>
</dbReference>
<dbReference type="Proteomes" id="UP000663829">
    <property type="component" value="Unassembled WGS sequence"/>
</dbReference>
<reference evidence="4" key="1">
    <citation type="submission" date="2021-02" db="EMBL/GenBank/DDBJ databases">
        <authorList>
            <person name="Nowell W R."/>
        </authorList>
    </citation>
    <scope>NUCLEOTIDE SEQUENCE</scope>
</reference>
<keyword evidence="6" id="KW-1185">Reference proteome</keyword>
<dbReference type="EMBL" id="CAJOBC010003776">
    <property type="protein sequence ID" value="CAF3799899.1"/>
    <property type="molecule type" value="Genomic_DNA"/>
</dbReference>
<name>A0A814IV39_9BILA</name>
<keyword evidence="3" id="KW-1133">Transmembrane helix</keyword>
<comment type="caution">
    <text evidence="4">The sequence shown here is derived from an EMBL/GenBank/DDBJ whole genome shotgun (WGS) entry which is preliminary data.</text>
</comment>
<sequence>MTNKLKENFSAQKSFMGKNSNPFSNLTNVDDGFLEEERKAIDEALILAELEKELTENRRQMRTLYGYSFDEFQPEDILENITLKKEHLLDVETNEDEVTKHFYSNEKKKRSQPTEETIPEETDSLDNDILQEQEVAHENENNNEMLDNDSENQKKNHYLLAKNNSITSEADSLEETINNENEQDYIPTEYSENSVISTDLYNDENKPQIDVLKSTSKQQLNGDIPKFFPLHTSTTNTRFVKKSPLVLTKPKTSKLKMAAQRDSIIYAKPKQQSDTKSRLNFNEVERILAVHKRDTSPNKVQNRLFIPTSDIFHTENNHVPRRPSSFETEYFRGFVKTLDKKQVPSAPTTTATTPVKKSLTKSYSNMSTYTGKITPIGMTAMVQSTRDKRSRSLSEKRLAVKMAKEVEPLPNQPYLWHKFSTKYAPTPKQQKKHISWSPVREYINDGRTQDNDQMAINANEILNNKLKKQTENLASMKRNNQRISRSDTTSHTVSNLRPASSISFIPVLRHRPFPLSSTTEFRRSVPPIMTKTDSFLTPTTTKTDSFLTPTIHTADRTILERKDSPVKEINVTNEISVNKRQNDFERYYSELGSGRVTHPQTSSRLLQAQRFPKQKSDDNSFQDKLHNISKKLQTKMDTIRNYMKKIYPIIFTKTGMREQESTLKQYDKLLEKMRVTDEQLQSLTLPWNKENKENKGTLTSIVNRTNELERSKQRTIWSYFSPLVLQTIFIVLFIFNIIFIYYFNELNLLWKQFRAEPVDENHNPLPLEQKTATDTKVQ</sequence>
<proteinExistence type="predicted"/>
<feature type="region of interest" description="Disordered" evidence="2">
    <location>
        <begin position="100"/>
        <end position="126"/>
    </location>
</feature>
<keyword evidence="3" id="KW-0812">Transmembrane</keyword>
<evidence type="ECO:0000313" key="5">
    <source>
        <dbReference type="EMBL" id="CAF3799899.1"/>
    </source>
</evidence>
<keyword evidence="1" id="KW-0175">Coiled coil</keyword>
<dbReference type="Proteomes" id="UP000681722">
    <property type="component" value="Unassembled WGS sequence"/>
</dbReference>
<keyword evidence="3" id="KW-0472">Membrane</keyword>
<evidence type="ECO:0000256" key="3">
    <source>
        <dbReference type="SAM" id="Phobius"/>
    </source>
</evidence>
<evidence type="ECO:0000313" key="6">
    <source>
        <dbReference type="Proteomes" id="UP000663829"/>
    </source>
</evidence>
<dbReference type="OrthoDB" id="10032356at2759"/>
<feature type="transmembrane region" description="Helical" evidence="3">
    <location>
        <begin position="716"/>
        <end position="743"/>
    </location>
</feature>
<feature type="coiled-coil region" evidence="1">
    <location>
        <begin position="459"/>
        <end position="486"/>
    </location>
</feature>
<feature type="compositionally biased region" description="Acidic residues" evidence="2">
    <location>
        <begin position="117"/>
        <end position="126"/>
    </location>
</feature>
<evidence type="ECO:0000256" key="2">
    <source>
        <dbReference type="SAM" id="MobiDB-lite"/>
    </source>
</evidence>
<organism evidence="4 6">
    <name type="scientific">Didymodactylos carnosus</name>
    <dbReference type="NCBI Taxonomy" id="1234261"/>
    <lineage>
        <taxon>Eukaryota</taxon>
        <taxon>Metazoa</taxon>
        <taxon>Spiralia</taxon>
        <taxon>Gnathifera</taxon>
        <taxon>Rotifera</taxon>
        <taxon>Eurotatoria</taxon>
        <taxon>Bdelloidea</taxon>
        <taxon>Philodinida</taxon>
        <taxon>Philodinidae</taxon>
        <taxon>Didymodactylos</taxon>
    </lineage>
</organism>